<keyword evidence="2" id="KW-1185">Reference proteome</keyword>
<dbReference type="EMBL" id="CP011120">
    <property type="protein sequence ID" value="ANA12890.1"/>
    <property type="molecule type" value="Genomic_DNA"/>
</dbReference>
<protein>
    <recommendedName>
        <fullName evidence="3">Transcriptional regulator</fullName>
    </recommendedName>
</protein>
<sequence>MSENLKALTLPEVMTNDIEQALGLTCCQCGQYAHAFRLRGEDIWPNPESEQATIIFKVLKNVLSGMTFDEAFAKMHNDAVSAQDSGSTRAGEKA</sequence>
<accession>A0ABM6AGU2</accession>
<evidence type="ECO:0000313" key="1">
    <source>
        <dbReference type="EMBL" id="ANA12890.1"/>
    </source>
</evidence>
<dbReference type="RefSeq" id="WP_063353428.1">
    <property type="nucleotide sequence ID" value="NZ_CP011120.1"/>
</dbReference>
<organism evidence="1 2">
    <name type="scientific">Acetobacter oryzifermentans</name>
    <dbReference type="NCBI Taxonomy" id="1633874"/>
    <lineage>
        <taxon>Bacteria</taxon>
        <taxon>Pseudomonadati</taxon>
        <taxon>Pseudomonadota</taxon>
        <taxon>Alphaproteobacteria</taxon>
        <taxon>Acetobacterales</taxon>
        <taxon>Acetobacteraceae</taxon>
        <taxon>Acetobacter</taxon>
    </lineage>
</organism>
<evidence type="ECO:0008006" key="3">
    <source>
        <dbReference type="Google" id="ProtNLM"/>
    </source>
</evidence>
<reference evidence="1 2" key="1">
    <citation type="submission" date="2015-03" db="EMBL/GenBank/DDBJ databases">
        <title>Genome study of Acetobacter sp. SLV-7.</title>
        <authorList>
            <person name="Cho G.Y."/>
            <person name="Jeon C.O."/>
        </authorList>
    </citation>
    <scope>NUCLEOTIDE SEQUENCE [LARGE SCALE GENOMIC DNA]</scope>
    <source>
        <strain evidence="1 2">SLV-7</strain>
    </source>
</reference>
<gene>
    <name evidence="1" type="ORF">WG31_01705</name>
</gene>
<dbReference type="Proteomes" id="UP000076595">
    <property type="component" value="Chromosome"/>
</dbReference>
<name>A0ABM6AGU2_9PROT</name>
<proteinExistence type="predicted"/>
<evidence type="ECO:0000313" key="2">
    <source>
        <dbReference type="Proteomes" id="UP000076595"/>
    </source>
</evidence>